<evidence type="ECO:0000313" key="2">
    <source>
        <dbReference type="Proteomes" id="UP001438707"/>
    </source>
</evidence>
<comment type="caution">
    <text evidence="1">The sequence shown here is derived from an EMBL/GenBank/DDBJ whole genome shotgun (WGS) entry which is preliminary data.</text>
</comment>
<accession>A0AAW1S156</accession>
<dbReference type="AlphaFoldDB" id="A0AAW1S156"/>
<name>A0AAW1S156_9CHLO</name>
<evidence type="ECO:0000313" key="1">
    <source>
        <dbReference type="EMBL" id="KAK9839066.1"/>
    </source>
</evidence>
<sequence>MVDAWPLLWQTAICAEFCASPQWSTIARHATQRSYMHLLQLFDRISHTDFAQLAPDIAVTAIQSGLKGHRIFSWLAMDSAYGHIWREEICTAAAQLQHGDMHGAS</sequence>
<keyword evidence="2" id="KW-1185">Reference proteome</keyword>
<organism evidence="1 2">
    <name type="scientific">Apatococcus lobatus</name>
    <dbReference type="NCBI Taxonomy" id="904363"/>
    <lineage>
        <taxon>Eukaryota</taxon>
        <taxon>Viridiplantae</taxon>
        <taxon>Chlorophyta</taxon>
        <taxon>core chlorophytes</taxon>
        <taxon>Trebouxiophyceae</taxon>
        <taxon>Chlorellales</taxon>
        <taxon>Chlorellaceae</taxon>
        <taxon>Apatococcus</taxon>
    </lineage>
</organism>
<proteinExistence type="predicted"/>
<gene>
    <name evidence="1" type="ORF">WJX74_008698</name>
</gene>
<dbReference type="EMBL" id="JALJOS010000005">
    <property type="protein sequence ID" value="KAK9839066.1"/>
    <property type="molecule type" value="Genomic_DNA"/>
</dbReference>
<reference evidence="1 2" key="1">
    <citation type="journal article" date="2024" name="Nat. Commun.">
        <title>Phylogenomics reveals the evolutionary origins of lichenization in chlorophyte algae.</title>
        <authorList>
            <person name="Puginier C."/>
            <person name="Libourel C."/>
            <person name="Otte J."/>
            <person name="Skaloud P."/>
            <person name="Haon M."/>
            <person name="Grisel S."/>
            <person name="Petersen M."/>
            <person name="Berrin J.G."/>
            <person name="Delaux P.M."/>
            <person name="Dal Grande F."/>
            <person name="Keller J."/>
        </authorList>
    </citation>
    <scope>NUCLEOTIDE SEQUENCE [LARGE SCALE GENOMIC DNA]</scope>
    <source>
        <strain evidence="1 2">SAG 2145</strain>
    </source>
</reference>
<protein>
    <submittedName>
        <fullName evidence="1">Uncharacterized protein</fullName>
    </submittedName>
</protein>
<dbReference type="Proteomes" id="UP001438707">
    <property type="component" value="Unassembled WGS sequence"/>
</dbReference>